<evidence type="ECO:0000256" key="2">
    <source>
        <dbReference type="ARBA" id="ARBA00023015"/>
    </source>
</evidence>
<proteinExistence type="predicted"/>
<keyword evidence="4" id="KW-0597">Phosphoprotein</keyword>
<evidence type="ECO:0000313" key="9">
    <source>
        <dbReference type="Proteomes" id="UP001227230"/>
    </source>
</evidence>
<dbReference type="Proteomes" id="UP001227230">
    <property type="component" value="Chromosome 17"/>
</dbReference>
<dbReference type="SUPFAM" id="SSF52172">
    <property type="entry name" value="CheY-like"/>
    <property type="match status" value="1"/>
</dbReference>
<dbReference type="InterPro" id="IPR045279">
    <property type="entry name" value="ARR-like"/>
</dbReference>
<feature type="domain" description="Response regulatory" evidence="7">
    <location>
        <begin position="112"/>
        <end position="239"/>
    </location>
</feature>
<keyword evidence="9" id="KW-1185">Reference proteome</keyword>
<keyword evidence="6" id="KW-0472">Membrane</keyword>
<keyword evidence="1" id="KW-0902">Two-component regulatory system</keyword>
<dbReference type="Gene3D" id="3.40.50.2300">
    <property type="match status" value="1"/>
</dbReference>
<reference evidence="8 9" key="1">
    <citation type="journal article" date="2023" name="Hortic Res">
        <title>The complete reference genome for grapevine (Vitis vinifera L.) genetics and breeding.</title>
        <authorList>
            <person name="Shi X."/>
            <person name="Cao S."/>
            <person name="Wang X."/>
            <person name="Huang S."/>
            <person name="Wang Y."/>
            <person name="Liu Z."/>
            <person name="Liu W."/>
            <person name="Leng X."/>
            <person name="Peng Y."/>
            <person name="Wang N."/>
            <person name="Wang Y."/>
            <person name="Ma Z."/>
            <person name="Xu X."/>
            <person name="Zhang F."/>
            <person name="Xue H."/>
            <person name="Zhong H."/>
            <person name="Wang Y."/>
            <person name="Zhang K."/>
            <person name="Velt A."/>
            <person name="Avia K."/>
            <person name="Holtgrawe D."/>
            <person name="Grimplet J."/>
            <person name="Matus J.T."/>
            <person name="Ware D."/>
            <person name="Wu X."/>
            <person name="Wang H."/>
            <person name="Liu C."/>
            <person name="Fang Y."/>
            <person name="Rustenholz C."/>
            <person name="Cheng Z."/>
            <person name="Xiao H."/>
            <person name="Zhou Y."/>
        </authorList>
    </citation>
    <scope>NUCLEOTIDE SEQUENCE [LARGE SCALE GENOMIC DNA]</scope>
    <source>
        <strain evidence="9">cv. Pinot noir / PN40024</strain>
        <tissue evidence="8">Leaf</tissue>
    </source>
</reference>
<evidence type="ECO:0000256" key="4">
    <source>
        <dbReference type="PROSITE-ProRule" id="PRU00169"/>
    </source>
</evidence>
<name>A0ABY9DM04_VITVI</name>
<sequence length="304" mass="34369">MMLDNSYPYIDPKIPNCKTSRDDYEILLIELKVLFIFLHHTISVFLMFSSIAHNLHYKSLPLHSVPPPLYKYWKQIPRTFLVMGSAAGEFLRHVLPEKVGVSDHSAAGSELHVLAVDDSHVDRKVIERLLKISSCKVTAVESGTRALQFLGLDGEENSVGFDGLKVNLIMTDYSMPGMTGYELLKKIKESKAFRKIPVVIMSSENILTRIDRCLEEGAEEFIVKPVKLADVRRLRDFIMRGEEEGEENRKKGNHKRKLQDDYSISPPLSPAPSLDCEISSLLLPSSSSSSPECPSKRPRLWVED</sequence>
<gene>
    <name evidence="8" type="ORF">VitviT2T_026294</name>
</gene>
<evidence type="ECO:0000256" key="3">
    <source>
        <dbReference type="ARBA" id="ARBA00023163"/>
    </source>
</evidence>
<evidence type="ECO:0000256" key="5">
    <source>
        <dbReference type="SAM" id="MobiDB-lite"/>
    </source>
</evidence>
<feature type="region of interest" description="Disordered" evidence="5">
    <location>
        <begin position="243"/>
        <end position="304"/>
    </location>
</feature>
<dbReference type="PROSITE" id="PS50110">
    <property type="entry name" value="RESPONSE_REGULATORY"/>
    <property type="match status" value="1"/>
</dbReference>
<dbReference type="Pfam" id="PF00072">
    <property type="entry name" value="Response_reg"/>
    <property type="match status" value="1"/>
</dbReference>
<dbReference type="PANTHER" id="PTHR43874">
    <property type="entry name" value="TWO-COMPONENT RESPONSE REGULATOR"/>
    <property type="match status" value="1"/>
</dbReference>
<evidence type="ECO:0000259" key="7">
    <source>
        <dbReference type="PROSITE" id="PS50110"/>
    </source>
</evidence>
<evidence type="ECO:0000313" key="8">
    <source>
        <dbReference type="EMBL" id="WKA08585.1"/>
    </source>
</evidence>
<dbReference type="EMBL" id="CP126664">
    <property type="protein sequence ID" value="WKA08585.1"/>
    <property type="molecule type" value="Genomic_DNA"/>
</dbReference>
<feature type="compositionally biased region" description="Low complexity" evidence="5">
    <location>
        <begin position="263"/>
        <end position="293"/>
    </location>
</feature>
<dbReference type="CDD" id="cd17581">
    <property type="entry name" value="REC_typeA_ARR"/>
    <property type="match status" value="1"/>
</dbReference>
<dbReference type="PANTHER" id="PTHR43874:SF62">
    <property type="entry name" value="TWO-COMPONENT RESPONSE REGULATOR ARR6"/>
    <property type="match status" value="1"/>
</dbReference>
<keyword evidence="6" id="KW-1133">Transmembrane helix</keyword>
<evidence type="ECO:0000256" key="1">
    <source>
        <dbReference type="ARBA" id="ARBA00023012"/>
    </source>
</evidence>
<keyword evidence="6" id="KW-0812">Transmembrane</keyword>
<feature type="modified residue" description="4-aspartylphosphate" evidence="4">
    <location>
        <position position="172"/>
    </location>
</feature>
<keyword evidence="3" id="KW-0804">Transcription</keyword>
<accession>A0ABY9DM04</accession>
<feature type="transmembrane region" description="Helical" evidence="6">
    <location>
        <begin position="33"/>
        <end position="52"/>
    </location>
</feature>
<dbReference type="InterPro" id="IPR011006">
    <property type="entry name" value="CheY-like_superfamily"/>
</dbReference>
<organism evidence="8 9">
    <name type="scientific">Vitis vinifera</name>
    <name type="common">Grape</name>
    <dbReference type="NCBI Taxonomy" id="29760"/>
    <lineage>
        <taxon>Eukaryota</taxon>
        <taxon>Viridiplantae</taxon>
        <taxon>Streptophyta</taxon>
        <taxon>Embryophyta</taxon>
        <taxon>Tracheophyta</taxon>
        <taxon>Spermatophyta</taxon>
        <taxon>Magnoliopsida</taxon>
        <taxon>eudicotyledons</taxon>
        <taxon>Gunneridae</taxon>
        <taxon>Pentapetalae</taxon>
        <taxon>rosids</taxon>
        <taxon>Vitales</taxon>
        <taxon>Vitaceae</taxon>
        <taxon>Viteae</taxon>
        <taxon>Vitis</taxon>
    </lineage>
</organism>
<protein>
    <recommendedName>
        <fullName evidence="7">Response regulatory domain-containing protein</fullName>
    </recommendedName>
</protein>
<evidence type="ECO:0000256" key="6">
    <source>
        <dbReference type="SAM" id="Phobius"/>
    </source>
</evidence>
<keyword evidence="2" id="KW-0805">Transcription regulation</keyword>
<dbReference type="SMART" id="SM00448">
    <property type="entry name" value="REC"/>
    <property type="match status" value="1"/>
</dbReference>
<dbReference type="InterPro" id="IPR001789">
    <property type="entry name" value="Sig_transdc_resp-reg_receiver"/>
</dbReference>